<comment type="similarity">
    <text evidence="1">Belongs to the short-chain dehydrogenases/reductases (SDR) family.</text>
</comment>
<dbReference type="InterPro" id="IPR020904">
    <property type="entry name" value="Sc_DH/Rdtase_CS"/>
</dbReference>
<dbReference type="PRINTS" id="PR00080">
    <property type="entry name" value="SDRFAMILY"/>
</dbReference>
<evidence type="ECO:0000313" key="3">
    <source>
        <dbReference type="EMBL" id="PXW52553.1"/>
    </source>
</evidence>
<dbReference type="FunFam" id="3.40.50.720:FF:000084">
    <property type="entry name" value="Short-chain dehydrogenase reductase"/>
    <property type="match status" value="1"/>
</dbReference>
<evidence type="ECO:0000259" key="2">
    <source>
        <dbReference type="SMART" id="SM00822"/>
    </source>
</evidence>
<dbReference type="Proteomes" id="UP000248021">
    <property type="component" value="Unassembled WGS sequence"/>
</dbReference>
<evidence type="ECO:0000256" key="1">
    <source>
        <dbReference type="ARBA" id="ARBA00006484"/>
    </source>
</evidence>
<dbReference type="SUPFAM" id="SSF51735">
    <property type="entry name" value="NAD(P)-binding Rossmann-fold domains"/>
    <property type="match status" value="1"/>
</dbReference>
<dbReference type="InterPro" id="IPR036291">
    <property type="entry name" value="NAD(P)-bd_dom_sf"/>
</dbReference>
<dbReference type="CDD" id="cd05233">
    <property type="entry name" value="SDR_c"/>
    <property type="match status" value="1"/>
</dbReference>
<dbReference type="InterPro" id="IPR002347">
    <property type="entry name" value="SDR_fam"/>
</dbReference>
<sequence>MTGMSGRTAIVTGGASGIGLATAAELLRQGWRVAVFGRDTGEFAEARAWLDAFGPTEFHAVDVVDEAAVAAAVADVARNSAPLTGLVNSAGIGHNLKLLDTSLELFRTTLDVNLTGSFLVSREAVRHMKRGAIVNVSSVSGVRGSSGRAAYAASKGGVVAMTKALAVELAARGIRVNAVAPGPVETPLVTRVHTPETRRALTQAVPQHRYGRPGELASVIAFLLDDELASYVTGQLVAVDGGLTASAGWSAEAA</sequence>
<gene>
    <name evidence="3" type="ORF">C7450_116127</name>
</gene>
<dbReference type="GO" id="GO:0016616">
    <property type="term" value="F:oxidoreductase activity, acting on the CH-OH group of donors, NAD or NADP as acceptor"/>
    <property type="evidence" value="ECO:0007669"/>
    <property type="project" value="TreeGrafter"/>
</dbReference>
<reference evidence="3 4" key="1">
    <citation type="submission" date="2018-05" db="EMBL/GenBank/DDBJ databases">
        <title>Genomic Encyclopedia of Type Strains, Phase IV (KMG-IV): sequencing the most valuable type-strain genomes for metagenomic binning, comparative biology and taxonomic classification.</title>
        <authorList>
            <person name="Goeker M."/>
        </authorList>
    </citation>
    <scope>NUCLEOTIDE SEQUENCE [LARGE SCALE GENOMIC DNA]</scope>
    <source>
        <strain evidence="3 4">DSM 6462</strain>
    </source>
</reference>
<keyword evidence="4" id="KW-1185">Reference proteome</keyword>
<dbReference type="RefSeq" id="WP_245450207.1">
    <property type="nucleotide sequence ID" value="NZ_CAKNFM010000006.1"/>
</dbReference>
<accession>A0A2V3TVG1</accession>
<dbReference type="Pfam" id="PF13561">
    <property type="entry name" value="adh_short_C2"/>
    <property type="match status" value="1"/>
</dbReference>
<name>A0A2V3TVG1_9HYPH</name>
<dbReference type="PANTHER" id="PTHR42760">
    <property type="entry name" value="SHORT-CHAIN DEHYDROGENASES/REDUCTASES FAMILY MEMBER"/>
    <property type="match status" value="1"/>
</dbReference>
<dbReference type="AlphaFoldDB" id="A0A2V3TVG1"/>
<dbReference type="InterPro" id="IPR057326">
    <property type="entry name" value="KR_dom"/>
</dbReference>
<feature type="domain" description="Ketoreductase" evidence="2">
    <location>
        <begin position="7"/>
        <end position="187"/>
    </location>
</feature>
<dbReference type="EMBL" id="QJJK01000016">
    <property type="protein sequence ID" value="PXW52553.1"/>
    <property type="molecule type" value="Genomic_DNA"/>
</dbReference>
<comment type="caution">
    <text evidence="3">The sequence shown here is derived from an EMBL/GenBank/DDBJ whole genome shotgun (WGS) entry which is preliminary data.</text>
</comment>
<dbReference type="PANTHER" id="PTHR42760:SF123">
    <property type="entry name" value="OXIDOREDUCTASE"/>
    <property type="match status" value="1"/>
</dbReference>
<protein>
    <submittedName>
        <fullName evidence="3">NAD(P)-dependent dehydrogenase (Short-subunit alcohol dehydrogenase family)</fullName>
    </submittedName>
</protein>
<dbReference type="PRINTS" id="PR00081">
    <property type="entry name" value="GDHRDH"/>
</dbReference>
<dbReference type="Gene3D" id="3.40.50.720">
    <property type="entry name" value="NAD(P)-binding Rossmann-like Domain"/>
    <property type="match status" value="1"/>
</dbReference>
<dbReference type="SMART" id="SM00822">
    <property type="entry name" value="PKS_KR"/>
    <property type="match status" value="1"/>
</dbReference>
<proteinExistence type="inferred from homology"/>
<organism evidence="3 4">
    <name type="scientific">Chelatococcus asaccharovorans</name>
    <dbReference type="NCBI Taxonomy" id="28210"/>
    <lineage>
        <taxon>Bacteria</taxon>
        <taxon>Pseudomonadati</taxon>
        <taxon>Pseudomonadota</taxon>
        <taxon>Alphaproteobacteria</taxon>
        <taxon>Hyphomicrobiales</taxon>
        <taxon>Chelatococcaceae</taxon>
        <taxon>Chelatococcus</taxon>
    </lineage>
</organism>
<dbReference type="GO" id="GO:0030497">
    <property type="term" value="P:fatty acid elongation"/>
    <property type="evidence" value="ECO:0007669"/>
    <property type="project" value="TreeGrafter"/>
</dbReference>
<dbReference type="PROSITE" id="PS00061">
    <property type="entry name" value="ADH_SHORT"/>
    <property type="match status" value="1"/>
</dbReference>
<evidence type="ECO:0000313" key="4">
    <source>
        <dbReference type="Proteomes" id="UP000248021"/>
    </source>
</evidence>